<evidence type="ECO:0000259" key="1">
    <source>
        <dbReference type="Pfam" id="PF18545"/>
    </source>
</evidence>
<dbReference type="RefSeq" id="WP_058583063.1">
    <property type="nucleotide sequence ID" value="NZ_LOPU01000031.1"/>
</dbReference>
<name>A0A0W1R518_9EURY</name>
<protein>
    <recommendedName>
        <fullName evidence="1">Halobacterial output domain-containing protein</fullName>
    </recommendedName>
</protein>
<keyword evidence="3" id="KW-1185">Reference proteome</keyword>
<dbReference type="Proteomes" id="UP000054387">
    <property type="component" value="Unassembled WGS sequence"/>
</dbReference>
<comment type="caution">
    <text evidence="2">The sequence shown here is derived from an EMBL/GenBank/DDBJ whole genome shotgun (WGS) entry which is preliminary data.</text>
</comment>
<dbReference type="EMBL" id="LOPU01000031">
    <property type="protein sequence ID" value="KTG08343.1"/>
    <property type="molecule type" value="Genomic_DNA"/>
</dbReference>
<dbReference type="AlphaFoldDB" id="A0A0W1R518"/>
<organism evidence="2 3">
    <name type="scientific">Haloprofundus marisrubri</name>
    <dbReference type="NCBI Taxonomy" id="1514971"/>
    <lineage>
        <taxon>Archaea</taxon>
        <taxon>Methanobacteriati</taxon>
        <taxon>Methanobacteriota</taxon>
        <taxon>Stenosarchaea group</taxon>
        <taxon>Halobacteria</taxon>
        <taxon>Halobacteriales</taxon>
        <taxon>Haloferacaceae</taxon>
        <taxon>Haloprofundus</taxon>
    </lineage>
</organism>
<evidence type="ECO:0000313" key="2">
    <source>
        <dbReference type="EMBL" id="KTG08343.1"/>
    </source>
</evidence>
<dbReference type="Pfam" id="PF18545">
    <property type="entry name" value="HalOD1"/>
    <property type="match status" value="1"/>
</dbReference>
<dbReference type="InterPro" id="IPR040624">
    <property type="entry name" value="HalOD1"/>
</dbReference>
<feature type="domain" description="Halobacterial output" evidence="1">
    <location>
        <begin position="25"/>
        <end position="94"/>
    </location>
</feature>
<gene>
    <name evidence="2" type="ORF">AUR64_19105</name>
</gene>
<accession>A0A0W1R518</accession>
<sequence length="99" mass="10653">MSTQNHVSDASGPHEYCTLFNPYVDSVVEELVQTVSALRGVSPMEISPLYSVVDPDALEALFAGATATPNSRVVTFDYEGFEVTIREHGCITLTSVEAA</sequence>
<proteinExistence type="predicted"/>
<dbReference type="OrthoDB" id="221929at2157"/>
<evidence type="ECO:0000313" key="3">
    <source>
        <dbReference type="Proteomes" id="UP000054387"/>
    </source>
</evidence>
<reference evidence="2 3" key="1">
    <citation type="submission" date="2015-12" db="EMBL/GenBank/DDBJ databases">
        <title>Haloprofundus marisrubri gen. nov., sp. nov., an extremely halophilic archaeon isolated from the Discovery deep brine-seawater interface in the Red Sea.</title>
        <authorList>
            <person name="Zhang G."/>
            <person name="Stingl U."/>
            <person name="Rashid M."/>
        </authorList>
    </citation>
    <scope>NUCLEOTIDE SEQUENCE [LARGE SCALE GENOMIC DNA]</scope>
    <source>
        <strain evidence="2 3">SB9</strain>
    </source>
</reference>